<name>A0AAD1XQB7_EUPCR</name>
<gene>
    <name evidence="2" type="ORF">ECRASSUSDP1_LOCUS18541</name>
</gene>
<protein>
    <submittedName>
        <fullName evidence="2">Uncharacterized protein</fullName>
    </submittedName>
</protein>
<evidence type="ECO:0000256" key="1">
    <source>
        <dbReference type="SAM" id="MobiDB-lite"/>
    </source>
</evidence>
<comment type="caution">
    <text evidence="2">The sequence shown here is derived from an EMBL/GenBank/DDBJ whole genome shotgun (WGS) entry which is preliminary data.</text>
</comment>
<dbReference type="AlphaFoldDB" id="A0AAD1XQB7"/>
<feature type="compositionally biased region" description="Acidic residues" evidence="1">
    <location>
        <begin position="47"/>
        <end position="60"/>
    </location>
</feature>
<evidence type="ECO:0000313" key="2">
    <source>
        <dbReference type="EMBL" id="CAI2377158.1"/>
    </source>
</evidence>
<organism evidence="2 3">
    <name type="scientific">Euplotes crassus</name>
    <dbReference type="NCBI Taxonomy" id="5936"/>
    <lineage>
        <taxon>Eukaryota</taxon>
        <taxon>Sar</taxon>
        <taxon>Alveolata</taxon>
        <taxon>Ciliophora</taxon>
        <taxon>Intramacronucleata</taxon>
        <taxon>Spirotrichea</taxon>
        <taxon>Hypotrichia</taxon>
        <taxon>Euplotida</taxon>
        <taxon>Euplotidae</taxon>
        <taxon>Moneuplotes</taxon>
    </lineage>
</organism>
<dbReference type="Proteomes" id="UP001295684">
    <property type="component" value="Unassembled WGS sequence"/>
</dbReference>
<sequence>MRTLIPFTYSLLISCKESSTKSNYRHHNPKYQLPNLPADHNNREEQTVEDVEGPEADEVIPSDKSSCPYCDEGRYTLY</sequence>
<accession>A0AAD1XQB7</accession>
<keyword evidence="3" id="KW-1185">Reference proteome</keyword>
<proteinExistence type="predicted"/>
<evidence type="ECO:0000313" key="3">
    <source>
        <dbReference type="Proteomes" id="UP001295684"/>
    </source>
</evidence>
<reference evidence="2" key="1">
    <citation type="submission" date="2023-07" db="EMBL/GenBank/DDBJ databases">
        <authorList>
            <consortium name="AG Swart"/>
            <person name="Singh M."/>
            <person name="Singh A."/>
            <person name="Seah K."/>
            <person name="Emmerich C."/>
        </authorList>
    </citation>
    <scope>NUCLEOTIDE SEQUENCE</scope>
    <source>
        <strain evidence="2">DP1</strain>
    </source>
</reference>
<feature type="region of interest" description="Disordered" evidence="1">
    <location>
        <begin position="19"/>
        <end position="65"/>
    </location>
</feature>
<dbReference type="EMBL" id="CAMPGE010018771">
    <property type="protein sequence ID" value="CAI2377158.1"/>
    <property type="molecule type" value="Genomic_DNA"/>
</dbReference>
<dbReference type="PROSITE" id="PS51257">
    <property type="entry name" value="PROKAR_LIPOPROTEIN"/>
    <property type="match status" value="1"/>
</dbReference>